<dbReference type="InterPro" id="IPR016977">
    <property type="entry name" value="ComGF"/>
</dbReference>
<gene>
    <name evidence="1" type="primary">comGF</name>
    <name evidence="1" type="ORF">ACFSTF_13450</name>
</gene>
<dbReference type="NCBIfam" id="NF041002">
    <property type="entry name" value="pilin_ComGF"/>
    <property type="match status" value="1"/>
</dbReference>
<sequence length="142" mass="16323">MKNRMGYTLLSLMLSLAIFVTITLLISSIMLTLAKNNRQNLDMQKEKNIFFQQTLSEVQRASSISCTEKKLSLTSQDGEDITFQQSGHILYRQVFEKGYDIALQNVQDARFSCTEKTISISVTDTDGETNEWWMRSYVDQTN</sequence>
<dbReference type="RefSeq" id="WP_141191379.1">
    <property type="nucleotide sequence ID" value="NZ_JBHUMR010000014.1"/>
</dbReference>
<comment type="caution">
    <text evidence="1">The sequence shown here is derived from an EMBL/GenBank/DDBJ whole genome shotgun (WGS) entry which is preliminary data.</text>
</comment>
<protein>
    <submittedName>
        <fullName evidence="1">Competence type IV pilus minor pilin ComGF</fullName>
    </submittedName>
</protein>
<proteinExistence type="predicted"/>
<accession>A0ABW5PTN8</accession>
<name>A0ABW5PTN8_9BACI</name>
<dbReference type="EMBL" id="JBHUMR010000014">
    <property type="protein sequence ID" value="MFD2618310.1"/>
    <property type="molecule type" value="Genomic_DNA"/>
</dbReference>
<keyword evidence="2" id="KW-1185">Reference proteome</keyword>
<evidence type="ECO:0000313" key="1">
    <source>
        <dbReference type="EMBL" id="MFD2618310.1"/>
    </source>
</evidence>
<evidence type="ECO:0000313" key="2">
    <source>
        <dbReference type="Proteomes" id="UP001597458"/>
    </source>
</evidence>
<organism evidence="1 2">
    <name type="scientific">Terrilactibacillus laevilacticus</name>
    <dbReference type="NCBI Taxonomy" id="1380157"/>
    <lineage>
        <taxon>Bacteria</taxon>
        <taxon>Bacillati</taxon>
        <taxon>Bacillota</taxon>
        <taxon>Bacilli</taxon>
        <taxon>Bacillales</taxon>
        <taxon>Bacillaceae</taxon>
        <taxon>Terrilactibacillus</taxon>
    </lineage>
</organism>
<dbReference type="Proteomes" id="UP001597458">
    <property type="component" value="Unassembled WGS sequence"/>
</dbReference>
<dbReference type="Pfam" id="PF15980">
    <property type="entry name" value="ComGF"/>
    <property type="match status" value="1"/>
</dbReference>
<reference evidence="2" key="1">
    <citation type="journal article" date="2019" name="Int. J. Syst. Evol. Microbiol.">
        <title>The Global Catalogue of Microorganisms (GCM) 10K type strain sequencing project: providing services to taxonomists for standard genome sequencing and annotation.</title>
        <authorList>
            <consortium name="The Broad Institute Genomics Platform"/>
            <consortium name="The Broad Institute Genome Sequencing Center for Infectious Disease"/>
            <person name="Wu L."/>
            <person name="Ma J."/>
        </authorList>
    </citation>
    <scope>NUCLEOTIDE SEQUENCE [LARGE SCALE GENOMIC DNA]</scope>
    <source>
        <strain evidence="2">TISTR 2241</strain>
    </source>
</reference>